<keyword evidence="2" id="KW-1185">Reference proteome</keyword>
<dbReference type="InterPro" id="IPR053157">
    <property type="entry name" value="Sterol_Uptake_Regulator"/>
</dbReference>
<organism evidence="1 2">
    <name type="scientific">Fusarium kuroshium</name>
    <dbReference type="NCBI Taxonomy" id="2010991"/>
    <lineage>
        <taxon>Eukaryota</taxon>
        <taxon>Fungi</taxon>
        <taxon>Dikarya</taxon>
        <taxon>Ascomycota</taxon>
        <taxon>Pezizomycotina</taxon>
        <taxon>Sordariomycetes</taxon>
        <taxon>Hypocreomycetidae</taxon>
        <taxon>Hypocreales</taxon>
        <taxon>Nectriaceae</taxon>
        <taxon>Fusarium</taxon>
        <taxon>Fusarium solani species complex</taxon>
    </lineage>
</organism>
<accession>A0A3M2RNY0</accession>
<dbReference type="PANTHER" id="PTHR47784:SF4">
    <property type="entry name" value="ZN(II)2CYS6 TRANSCRIPTION FACTOR (EUROFUNG)"/>
    <property type="match status" value="1"/>
</dbReference>
<reference evidence="1 2" key="1">
    <citation type="submission" date="2017-06" db="EMBL/GenBank/DDBJ databases">
        <title>Comparative genomic analysis of Ambrosia Fusariam Clade fungi.</title>
        <authorList>
            <person name="Stajich J.E."/>
            <person name="Carrillo J."/>
            <person name="Kijimoto T."/>
            <person name="Eskalen A."/>
            <person name="O'Donnell K."/>
            <person name="Kasson M."/>
        </authorList>
    </citation>
    <scope>NUCLEOTIDE SEQUENCE [LARGE SCALE GENOMIC DNA]</scope>
    <source>
        <strain evidence="1">UCR3666</strain>
    </source>
</reference>
<dbReference type="OrthoDB" id="5350673at2759"/>
<dbReference type="STRING" id="2010991.A0A3M2RNY0"/>
<comment type="caution">
    <text evidence="1">The sequence shown here is derived from an EMBL/GenBank/DDBJ whole genome shotgun (WGS) entry which is preliminary data.</text>
</comment>
<evidence type="ECO:0008006" key="3">
    <source>
        <dbReference type="Google" id="ProtNLM"/>
    </source>
</evidence>
<gene>
    <name evidence="1" type="ORF">CDV36_013470</name>
</gene>
<proteinExistence type="predicted"/>
<dbReference type="Proteomes" id="UP000277212">
    <property type="component" value="Unassembled WGS sequence"/>
</dbReference>
<dbReference type="PANTHER" id="PTHR47784">
    <property type="entry name" value="STEROL UPTAKE CONTROL PROTEIN 2"/>
    <property type="match status" value="1"/>
</dbReference>
<sequence length="300" mass="33892">MNKLPEAMTLAGIMGTSQPWGFIFRWASSTPYFMDELLAFSAMHLSSLQDNPTLKTAYLLQATELQTRSLAGFHAVIADIRDDNCTALFCFSLMIGIHTLYNAACKKGHFSEHIDGFVQFLEVYRGVPTIAFQKRDIIITSEMSPIADMMEIFITSQHQPETTPEPQTPHSVVDCNQLKDLITSFRERLGPGSYNTCLEAVQSLGQLCDRSMRLGRPNSTYVFLNWAHDIPSGYPDLLRERSPEALIILAHWAWLLHQESDFWAYGSAGRDLIVAIAEHLGSYWAKWLSKLLNALKNEEI</sequence>
<name>A0A3M2RNY0_9HYPO</name>
<dbReference type="EMBL" id="NKUJ01000377">
    <property type="protein sequence ID" value="RMJ06919.1"/>
    <property type="molecule type" value="Genomic_DNA"/>
</dbReference>
<evidence type="ECO:0000313" key="2">
    <source>
        <dbReference type="Proteomes" id="UP000277212"/>
    </source>
</evidence>
<dbReference type="AlphaFoldDB" id="A0A3M2RNY0"/>
<dbReference type="GO" id="GO:0001228">
    <property type="term" value="F:DNA-binding transcription activator activity, RNA polymerase II-specific"/>
    <property type="evidence" value="ECO:0007669"/>
    <property type="project" value="TreeGrafter"/>
</dbReference>
<evidence type="ECO:0000313" key="1">
    <source>
        <dbReference type="EMBL" id="RMJ06919.1"/>
    </source>
</evidence>
<protein>
    <recommendedName>
        <fullName evidence="3">Transcription factor domain-containing protein</fullName>
    </recommendedName>
</protein>